<evidence type="ECO:0000313" key="2">
    <source>
        <dbReference type="Proteomes" id="UP000054928"/>
    </source>
</evidence>
<evidence type="ECO:0000313" key="1">
    <source>
        <dbReference type="EMBL" id="CEG44732.1"/>
    </source>
</evidence>
<name>A0A0P1ATS6_PLAHL</name>
<proteinExistence type="predicted"/>
<sequence>MKDGKFKSNHLSARELESISGLVKSWAYSYEAMARIRQDEMLADDRAVGPTRQKAISDASLDVRGLHIAPWKEYRYKQVRIMFA</sequence>
<dbReference type="AlphaFoldDB" id="A0A0P1ATS6"/>
<dbReference type="EMBL" id="CCYD01001336">
    <property type="protein sequence ID" value="CEG44732.1"/>
    <property type="molecule type" value="Genomic_DNA"/>
</dbReference>
<keyword evidence="2" id="KW-1185">Reference proteome</keyword>
<accession>A0A0P1ATS6</accession>
<reference evidence="2" key="1">
    <citation type="submission" date="2014-09" db="EMBL/GenBank/DDBJ databases">
        <authorList>
            <person name="Sharma Rahul"/>
            <person name="Thines Marco"/>
        </authorList>
    </citation>
    <scope>NUCLEOTIDE SEQUENCE [LARGE SCALE GENOMIC DNA]</scope>
</reference>
<dbReference type="GeneID" id="36396127"/>
<organism evidence="1 2">
    <name type="scientific">Plasmopara halstedii</name>
    <name type="common">Downy mildew of sunflower</name>
    <dbReference type="NCBI Taxonomy" id="4781"/>
    <lineage>
        <taxon>Eukaryota</taxon>
        <taxon>Sar</taxon>
        <taxon>Stramenopiles</taxon>
        <taxon>Oomycota</taxon>
        <taxon>Peronosporomycetes</taxon>
        <taxon>Peronosporales</taxon>
        <taxon>Peronosporaceae</taxon>
        <taxon>Plasmopara</taxon>
    </lineage>
</organism>
<protein>
    <submittedName>
        <fullName evidence="1">Uncharacterized protein</fullName>
    </submittedName>
</protein>
<dbReference type="Proteomes" id="UP000054928">
    <property type="component" value="Unassembled WGS sequence"/>
</dbReference>
<dbReference type="RefSeq" id="XP_024581101.1">
    <property type="nucleotide sequence ID" value="XM_024730866.1"/>
</dbReference>